<name>W4LJZ5_9BACT</name>
<evidence type="ECO:0000313" key="2">
    <source>
        <dbReference type="Proteomes" id="UP000019140"/>
    </source>
</evidence>
<dbReference type="AlphaFoldDB" id="W4LJZ5"/>
<keyword evidence="2" id="KW-1185">Reference proteome</keyword>
<protein>
    <submittedName>
        <fullName evidence="1">Uncharacterized protein</fullName>
    </submittedName>
</protein>
<evidence type="ECO:0000313" key="1">
    <source>
        <dbReference type="EMBL" id="ETW98030.1"/>
    </source>
</evidence>
<dbReference type="HOGENOM" id="CLU_2506556_0_0_7"/>
<dbReference type="EMBL" id="AZHX01001986">
    <property type="protein sequence ID" value="ETW98030.1"/>
    <property type="molecule type" value="Genomic_DNA"/>
</dbReference>
<proteinExistence type="predicted"/>
<gene>
    <name evidence="1" type="ORF">ETSY2_43470</name>
</gene>
<dbReference type="Proteomes" id="UP000019140">
    <property type="component" value="Unassembled WGS sequence"/>
</dbReference>
<accession>W4LJZ5</accession>
<reference evidence="1 2" key="1">
    <citation type="journal article" date="2014" name="Nature">
        <title>An environmental bacterial taxon with a large and distinct metabolic repertoire.</title>
        <authorList>
            <person name="Wilson M.C."/>
            <person name="Mori T."/>
            <person name="Ruckert C."/>
            <person name="Uria A.R."/>
            <person name="Helf M.J."/>
            <person name="Takada K."/>
            <person name="Gernert C."/>
            <person name="Steffens U.A."/>
            <person name="Heycke N."/>
            <person name="Schmitt S."/>
            <person name="Rinke C."/>
            <person name="Helfrich E.J."/>
            <person name="Brachmann A.O."/>
            <person name="Gurgui C."/>
            <person name="Wakimoto T."/>
            <person name="Kracht M."/>
            <person name="Crusemann M."/>
            <person name="Hentschel U."/>
            <person name="Abe I."/>
            <person name="Matsunaga S."/>
            <person name="Kalinowski J."/>
            <person name="Takeyama H."/>
            <person name="Piel J."/>
        </authorList>
    </citation>
    <scope>NUCLEOTIDE SEQUENCE [LARGE SCALE GENOMIC DNA]</scope>
    <source>
        <strain evidence="2">TSY2</strain>
    </source>
</reference>
<organism evidence="1 2">
    <name type="scientific">Candidatus Entotheonella gemina</name>
    <dbReference type="NCBI Taxonomy" id="1429439"/>
    <lineage>
        <taxon>Bacteria</taxon>
        <taxon>Pseudomonadati</taxon>
        <taxon>Nitrospinota/Tectimicrobiota group</taxon>
        <taxon>Candidatus Tectimicrobiota</taxon>
        <taxon>Candidatus Entotheonellia</taxon>
        <taxon>Candidatus Entotheonellales</taxon>
        <taxon>Candidatus Entotheonellaceae</taxon>
        <taxon>Candidatus Entotheonella</taxon>
    </lineage>
</organism>
<comment type="caution">
    <text evidence="1">The sequence shown here is derived from an EMBL/GenBank/DDBJ whole genome shotgun (WGS) entry which is preliminary data.</text>
</comment>
<sequence length="85" mass="9171">MEPANNNGERAIRPGVRWRKVSFGTHSVRGSRFAASMLTVMTALKQQERHVLDDLTAACQAALCDEPAPSLIPEVELVSSDHGAA</sequence>